<accession>A0A8S3WDB9</accession>
<dbReference type="InterPro" id="IPR026849">
    <property type="entry name" value="ATG2"/>
</dbReference>
<evidence type="ECO:0000256" key="4">
    <source>
        <dbReference type="ARBA" id="ARBA00018070"/>
    </source>
</evidence>
<evidence type="ECO:0000256" key="12">
    <source>
        <dbReference type="SAM" id="MobiDB-lite"/>
    </source>
</evidence>
<sequence length="2203" mass="244750">MLWYLPWSESIKKRACRYLLQRYLGNFLEEKLTLDQLSVDLYNGTGTVCDVSLDCEALNELGDSQNWPLEIVDGQMKEITVTIPWSTLLKDDSIVEVNGLSLTVQPKVRAEPVSSMLESMWSSMSSSMQLAAECLREEAGPQESNPVEGIEMFAHAIDSVLSRVKVKFVNTKVRIEHVPKNGVRGIALEIHIQNIDYFDEAGAEPVPETTDPGKSKTYIVATYTNKKIRFDGVTLYVDEFPSKLRTMARSLTMEKSVSSQADKSDTAAETPDVSYQSTLSDVFYETKSVISTIESDPVKEIIGEDRSHSVSREATPEEKSSQPEPIVFAKLTGQQELALKLKYSEEVEGPKVEVKVLLGSLILFLTPRQLHTLIELVDALNQPDLEDTSNLPLRPSGVNTQCKPMKQADFQLIEAQLQGNLERQAKPTHMYGWSGPSFEDSDAESEKFHPMTSFGNPMTESFTSSVSSMSNSMTSSVNVLTSQPRIKRNKKVPYIDGDPTAEVSHVSLRMASFSCVLLHKDILASTPMGTDYVSPASASKMQQASREFFDSVETFCRNDERRESHRVNDALDKATKRNHLRILTTEMSLDGSEKVTSHGSQTMCEAAIKNALVRECLYFQQENPDDVRLQCFDIIKFENKDDAEMGSAISAPNIKINFKQTSKYMRVSGEKKLVSPTTDIVVKCTPFYVDVELTLIERMSATFFPSKSTTTAHVSTPQNHMNMALHCPQLNVILRFPIADLRPGISVESRRVRADYLLFRLHAATAGCLQLASVRPLPTTLTLKATTLDLFYCENEHLPPTHVAQSTMDDTSLEGNILKGNTTTPLPMISLTFQPRESNRGPFDSLHDELNFDPKVLNPMTTSMYIMNNLKSTLPSPFSGKKMAHQSITKQEDSQQVQEEDLIVPGTEEEMAEFTNSSVENSSIHLDFNLPILSLQLESKQLYEIIYNRINSDLLLWEPQIVDQFEISPHICGTIYPAFGMCKGAGYDSDTDSSSSEEDNLYYSTYDNKLKKGIGNTKPLPENKESESHNFCLTLKIGKGLLTIFAPVRDSNKRVVPGQMGELVLEAHKLSMCQVSGLNGRAKTAQLCLRSGKMTLYHEPVLSIPSEKPPLRLYGTTLPLYLKSTIFPSSKGVIIKERLQAKDMFSLALKTEPDNETPNLKTICIAMGIEQATLRHRGDKGIAWLTQLMDVLDVLDYPVPGYTPSIVLSELHVHVWDCAVDYRPLYLPIRTVLTLGNFSVSSNLIPETNTSYLRFLAQECTLFLSHLTGSKANTTVPQDDDKAPDIKRDYVCVIDVGLFELSLRTEDKSNGQRGSEQPRVELTASNNQVSVHTCWDSASALCRLLTYAASDGDAAPPHASHSPRSSLADLADDRLLGLDDRPIEEIRELSPSEIQQVNDLMAEAMKESPNNMIDEDELNSSTEKEGVEIFFFPDESNMKTKQLSSETLNTEAEPKSIDFEDTPPITAEEVLEEKPAAAQSTKDITDPPTTPKSTPRKSKRKKIKSSGDGSNTDDEYCIVEKSAYGQDNEMDEPVVNWIGPGPVYMVDNHFTVPAARTDVLKAPKSFPMPMLRYTLCEMSLTWNMYGGHDFKNAGDTTTAKKTVTIEGDKRKQGSPIISKRSKEYEPYESGHAMSETYRHGVSWTAGTERVRSVAPPHRELRTRGGVHRDHHTCVKLRLAKVKFQHEVYPSGGTQASRQTLAITKIEVLDRLVCSDINKLLSQYKLKDEPERKNAYMLVVKAVHLRPDPALSAQECCLKVSLLPLRFNLDQDTLAFLVGFFSKLGSDECGEDETKSASGLSTDSSGSRQTTPTHRPPVMSIASHLRDPPPTPTSLGDADSLSLNETVIRDDEPLMETYEAERLVSENLIQLEEDFQKLGINQEKPTTRLPVETETVDDSPIYFRRVVFSPEVPIRLDYVGKRVDLSAGPVAGLLMGLGQLNCSELTLKRLDYKLGLLGLEKLVQWALHEWLSDIKRHQLPGLLSGIGPMHSLLQLITGIRDLVWLPVEQWRRDGRLVHGLRRGAASFTARTAVAALDITARLLQLIQVPYICMVGGGGWGCGAARLTDGARTSPRAFRYRTYATAETALDMVSPGAALALPAASARRERRRRRDSARPYDLREGVASAYHTVREGFAETAASMSLAARSSRVGVLRQLPGAAVTPLALAAAGAADVLGGVRAALAPHLHRDHEDKWRRPDSTAE</sequence>
<feature type="compositionally biased region" description="Basic residues" evidence="12">
    <location>
        <begin position="1494"/>
        <end position="1504"/>
    </location>
</feature>
<dbReference type="GO" id="GO:0005789">
    <property type="term" value="C:endoplasmic reticulum membrane"/>
    <property type="evidence" value="ECO:0007669"/>
    <property type="project" value="UniProtKB-SubCell"/>
</dbReference>
<keyword evidence="8" id="KW-0445">Lipid transport</keyword>
<dbReference type="PANTHER" id="PTHR13190:SF1">
    <property type="entry name" value="AUTOPHAGY-RELATED 2, ISOFORM A"/>
    <property type="match status" value="1"/>
</dbReference>
<evidence type="ECO:0000256" key="2">
    <source>
        <dbReference type="ARBA" id="ARBA00004623"/>
    </source>
</evidence>
<dbReference type="GO" id="GO:0043495">
    <property type="term" value="F:protein-membrane adaptor activity"/>
    <property type="evidence" value="ECO:0007669"/>
    <property type="project" value="TreeGrafter"/>
</dbReference>
<protein>
    <recommendedName>
        <fullName evidence="4">Autophagy-related protein 2</fullName>
    </recommendedName>
</protein>
<keyword evidence="6" id="KW-0256">Endoplasmic reticulum</keyword>
<dbReference type="OrthoDB" id="18982at2759"/>
<dbReference type="Pfam" id="PF13329">
    <property type="entry name" value="ATG2_CAD"/>
    <property type="match status" value="2"/>
</dbReference>
<evidence type="ECO:0000256" key="1">
    <source>
        <dbReference type="ARBA" id="ARBA00004406"/>
    </source>
</evidence>
<comment type="caution">
    <text evidence="13">The sequence shown here is derived from an EMBL/GenBank/DDBJ whole genome shotgun (WGS) entry which is preliminary data.</text>
</comment>
<dbReference type="GO" id="GO:0000045">
    <property type="term" value="P:autophagosome assembly"/>
    <property type="evidence" value="ECO:0007669"/>
    <property type="project" value="TreeGrafter"/>
</dbReference>
<reference evidence="13" key="1">
    <citation type="submission" date="2021-04" db="EMBL/GenBank/DDBJ databases">
        <authorList>
            <person name="Tunstrom K."/>
        </authorList>
    </citation>
    <scope>NUCLEOTIDE SEQUENCE</scope>
</reference>
<dbReference type="GO" id="GO:0061908">
    <property type="term" value="C:phagophore"/>
    <property type="evidence" value="ECO:0007669"/>
    <property type="project" value="TreeGrafter"/>
</dbReference>
<evidence type="ECO:0000256" key="8">
    <source>
        <dbReference type="ARBA" id="ARBA00023055"/>
    </source>
</evidence>
<comment type="catalytic activity">
    <reaction evidence="10">
        <text>a 1,2-diacyl-sn-glycero-3-phospho-L-serine(in) = a 1,2-diacyl-sn-glycero-3-phospho-L-serine(out)</text>
        <dbReference type="Rhea" id="RHEA:38663"/>
        <dbReference type="ChEBI" id="CHEBI:57262"/>
    </reaction>
</comment>
<evidence type="ECO:0000256" key="5">
    <source>
        <dbReference type="ARBA" id="ARBA00022448"/>
    </source>
</evidence>
<dbReference type="EMBL" id="CAJQZP010000288">
    <property type="protein sequence ID" value="CAG4954288.1"/>
    <property type="molecule type" value="Genomic_DNA"/>
</dbReference>
<comment type="similarity">
    <text evidence="3">Belongs to the ATG2 family.</text>
</comment>
<dbReference type="GO" id="GO:0006869">
    <property type="term" value="P:lipid transport"/>
    <property type="evidence" value="ECO:0007669"/>
    <property type="project" value="UniProtKB-KW"/>
</dbReference>
<gene>
    <name evidence="13" type="ORF">PAPOLLO_LOCUS5084</name>
</gene>
<feature type="region of interest" description="Disordered" evidence="12">
    <location>
        <begin position="253"/>
        <end position="272"/>
    </location>
</feature>
<feature type="region of interest" description="Disordered" evidence="12">
    <location>
        <begin position="1790"/>
        <end position="1842"/>
    </location>
</feature>
<evidence type="ECO:0000256" key="6">
    <source>
        <dbReference type="ARBA" id="ARBA00022824"/>
    </source>
</evidence>
<evidence type="ECO:0000256" key="11">
    <source>
        <dbReference type="ARBA" id="ARBA00024615"/>
    </source>
</evidence>
<name>A0A8S3WDB9_PARAO</name>
<feature type="compositionally biased region" description="Polar residues" evidence="12">
    <location>
        <begin position="1439"/>
        <end position="1450"/>
    </location>
</feature>
<evidence type="ECO:0000313" key="14">
    <source>
        <dbReference type="Proteomes" id="UP000691718"/>
    </source>
</evidence>
<keyword evidence="7" id="KW-0072">Autophagy</keyword>
<comment type="subcellular location">
    <subcellularLocation>
        <location evidence="1">Endoplasmic reticulum membrane</location>
        <topology evidence="1">Peripheral membrane protein</topology>
    </subcellularLocation>
    <subcellularLocation>
        <location evidence="2">Preautophagosomal structure membrane</location>
        <topology evidence="2">Peripheral membrane protein</topology>
    </subcellularLocation>
</comment>
<proteinExistence type="inferred from homology"/>
<dbReference type="GO" id="GO:0061723">
    <property type="term" value="P:glycophagy"/>
    <property type="evidence" value="ECO:0007669"/>
    <property type="project" value="TreeGrafter"/>
</dbReference>
<feature type="region of interest" description="Disordered" evidence="12">
    <location>
        <begin position="301"/>
        <end position="323"/>
    </location>
</feature>
<evidence type="ECO:0000256" key="7">
    <source>
        <dbReference type="ARBA" id="ARBA00023006"/>
    </source>
</evidence>
<organism evidence="13 14">
    <name type="scientific">Parnassius apollo</name>
    <name type="common">Apollo butterfly</name>
    <name type="synonym">Papilio apollo</name>
    <dbReference type="NCBI Taxonomy" id="110799"/>
    <lineage>
        <taxon>Eukaryota</taxon>
        <taxon>Metazoa</taxon>
        <taxon>Ecdysozoa</taxon>
        <taxon>Arthropoda</taxon>
        <taxon>Hexapoda</taxon>
        <taxon>Insecta</taxon>
        <taxon>Pterygota</taxon>
        <taxon>Neoptera</taxon>
        <taxon>Endopterygota</taxon>
        <taxon>Lepidoptera</taxon>
        <taxon>Glossata</taxon>
        <taxon>Ditrysia</taxon>
        <taxon>Papilionoidea</taxon>
        <taxon>Papilionidae</taxon>
        <taxon>Parnassiinae</taxon>
        <taxon>Parnassini</taxon>
        <taxon>Parnassius</taxon>
        <taxon>Parnassius</taxon>
    </lineage>
</organism>
<feature type="compositionally biased region" description="Basic and acidic residues" evidence="12">
    <location>
        <begin position="301"/>
        <end position="321"/>
    </location>
</feature>
<dbReference type="GO" id="GO:0032266">
    <property type="term" value="F:phosphatidylinositol-3-phosphate binding"/>
    <property type="evidence" value="ECO:0007669"/>
    <property type="project" value="TreeGrafter"/>
</dbReference>
<comment type="catalytic activity">
    <reaction evidence="11">
        <text>a 1,2-diacyl-sn-glycero-3-phosphoethanolamine(in) = a 1,2-diacyl-sn-glycero-3-phosphoethanolamine(out)</text>
        <dbReference type="Rhea" id="RHEA:38895"/>
        <dbReference type="ChEBI" id="CHEBI:64612"/>
    </reaction>
</comment>
<dbReference type="GO" id="GO:0034727">
    <property type="term" value="P:piecemeal microautophagy of the nucleus"/>
    <property type="evidence" value="ECO:0007669"/>
    <property type="project" value="TreeGrafter"/>
</dbReference>
<keyword evidence="9" id="KW-0472">Membrane</keyword>
<dbReference type="GO" id="GO:0061709">
    <property type="term" value="P:reticulophagy"/>
    <property type="evidence" value="ECO:0007669"/>
    <property type="project" value="TreeGrafter"/>
</dbReference>
<evidence type="ECO:0000256" key="9">
    <source>
        <dbReference type="ARBA" id="ARBA00023136"/>
    </source>
</evidence>
<dbReference type="PANTHER" id="PTHR13190">
    <property type="entry name" value="AUTOPHAGY-RELATED 2, ISOFORM A"/>
    <property type="match status" value="1"/>
</dbReference>
<keyword evidence="14" id="KW-1185">Reference proteome</keyword>
<keyword evidence="5" id="KW-0813">Transport</keyword>
<evidence type="ECO:0000256" key="10">
    <source>
        <dbReference type="ARBA" id="ARBA00024479"/>
    </source>
</evidence>
<dbReference type="GO" id="GO:0034045">
    <property type="term" value="C:phagophore assembly site membrane"/>
    <property type="evidence" value="ECO:0007669"/>
    <property type="project" value="UniProtKB-SubCell"/>
</dbReference>
<evidence type="ECO:0000313" key="13">
    <source>
        <dbReference type="EMBL" id="CAG4954288.1"/>
    </source>
</evidence>
<dbReference type="Proteomes" id="UP000691718">
    <property type="component" value="Unassembled WGS sequence"/>
</dbReference>
<feature type="region of interest" description="Disordered" evidence="12">
    <location>
        <begin position="1438"/>
        <end position="1514"/>
    </location>
</feature>
<evidence type="ECO:0000256" key="3">
    <source>
        <dbReference type="ARBA" id="ARBA00009714"/>
    </source>
</evidence>
<dbReference type="GO" id="GO:0000422">
    <property type="term" value="P:autophagy of mitochondrion"/>
    <property type="evidence" value="ECO:0007669"/>
    <property type="project" value="TreeGrafter"/>
</dbReference>
<feature type="compositionally biased region" description="Low complexity" evidence="12">
    <location>
        <begin position="1795"/>
        <end position="1806"/>
    </location>
</feature>